<organism evidence="2 3">
    <name type="scientific">Legionella lytica</name>
    <dbReference type="NCBI Taxonomy" id="96232"/>
    <lineage>
        <taxon>Bacteria</taxon>
        <taxon>Pseudomonadati</taxon>
        <taxon>Pseudomonadota</taxon>
        <taxon>Gammaproteobacteria</taxon>
        <taxon>Legionellales</taxon>
        <taxon>Legionellaceae</taxon>
        <taxon>Legionella</taxon>
    </lineage>
</organism>
<evidence type="ECO:0000259" key="1">
    <source>
        <dbReference type="Pfam" id="PF06250"/>
    </source>
</evidence>
<evidence type="ECO:0000313" key="3">
    <source>
        <dbReference type="Proteomes" id="UP001057474"/>
    </source>
</evidence>
<accession>A0ABY4YB27</accession>
<sequence>MFDELKRGKDDNTTIGIILCADKDETMVKYSVLKENKQIFASKYKTVLPTEKELINFIEQETTRIYCSRFVTKYSISTAGVGSSAQ</sequence>
<dbReference type="Proteomes" id="UP001057474">
    <property type="component" value="Chromosome"/>
</dbReference>
<dbReference type="EMBL" id="CP071527">
    <property type="protein sequence ID" value="USQ14850.1"/>
    <property type="molecule type" value="Genomic_DNA"/>
</dbReference>
<dbReference type="PANTHER" id="PTHR30547:SF5">
    <property type="entry name" value="NUCLEASE YHCG-RELATED"/>
    <property type="match status" value="1"/>
</dbReference>
<dbReference type="Pfam" id="PF06250">
    <property type="entry name" value="YhcG_C"/>
    <property type="match status" value="1"/>
</dbReference>
<dbReference type="PANTHER" id="PTHR30547">
    <property type="entry name" value="UNCHARACTERIZED PROTEIN YHCG-RELATED"/>
    <property type="match status" value="1"/>
</dbReference>
<protein>
    <submittedName>
        <fullName evidence="2">DUF1016 family protein</fullName>
    </submittedName>
</protein>
<evidence type="ECO:0000313" key="2">
    <source>
        <dbReference type="EMBL" id="USQ14850.1"/>
    </source>
</evidence>
<feature type="domain" description="YhcG PDDEXK nuclease" evidence="1">
    <location>
        <begin position="2"/>
        <end position="52"/>
    </location>
</feature>
<dbReference type="InterPro" id="IPR053148">
    <property type="entry name" value="PD-DEXK-like_domain"/>
</dbReference>
<dbReference type="InterPro" id="IPR009362">
    <property type="entry name" value="YhcG_C"/>
</dbReference>
<name>A0ABY4YB27_9GAMM</name>
<gene>
    <name evidence="2" type="ORF">J2N86_05990</name>
</gene>
<keyword evidence="3" id="KW-1185">Reference proteome</keyword>
<reference evidence="2" key="1">
    <citation type="submission" date="2021-03" db="EMBL/GenBank/DDBJ databases">
        <title>Legionella lytica PCM 2298.</title>
        <authorList>
            <person name="Koper P."/>
        </authorList>
    </citation>
    <scope>NUCLEOTIDE SEQUENCE</scope>
    <source>
        <strain evidence="2">PCM 2298</strain>
    </source>
</reference>
<proteinExistence type="predicted"/>